<reference evidence="1" key="1">
    <citation type="submission" date="2019-08" db="EMBL/GenBank/DDBJ databases">
        <authorList>
            <person name="Kucharzyk K."/>
            <person name="Murdoch R.W."/>
            <person name="Higgins S."/>
            <person name="Loffler F."/>
        </authorList>
    </citation>
    <scope>NUCLEOTIDE SEQUENCE</scope>
</reference>
<sequence>MGNNQKLVNYGGYYVVGIGYNAVLGGMCPAGRPNKDQYLNRTQNLAQLTDPSSIYLTMDSAKTLGSNPNMTGRYYVDCFPDGVGNYYPGARHSETLNISYVDGHVESLPMGSRTTVLSPWDKTVYGVLGYWDYRWGFR</sequence>
<protein>
    <submittedName>
        <fullName evidence="1">Uncharacterized protein</fullName>
    </submittedName>
</protein>
<proteinExistence type="predicted"/>
<name>A0A645AIY6_9ZZZZ</name>
<dbReference type="EMBL" id="VSSQ01014169">
    <property type="protein sequence ID" value="MPM53090.1"/>
    <property type="molecule type" value="Genomic_DNA"/>
</dbReference>
<dbReference type="AlphaFoldDB" id="A0A645AIY6"/>
<evidence type="ECO:0000313" key="1">
    <source>
        <dbReference type="EMBL" id="MPM53090.1"/>
    </source>
</evidence>
<accession>A0A645AIY6</accession>
<comment type="caution">
    <text evidence="1">The sequence shown here is derived from an EMBL/GenBank/DDBJ whole genome shotgun (WGS) entry which is preliminary data.</text>
</comment>
<organism evidence="1">
    <name type="scientific">bioreactor metagenome</name>
    <dbReference type="NCBI Taxonomy" id="1076179"/>
    <lineage>
        <taxon>unclassified sequences</taxon>
        <taxon>metagenomes</taxon>
        <taxon>ecological metagenomes</taxon>
    </lineage>
</organism>
<gene>
    <name evidence="1" type="ORF">SDC9_99854</name>
</gene>